<feature type="domain" description="LYC1 C-terminal" evidence="1">
    <location>
        <begin position="153"/>
        <end position="337"/>
    </location>
</feature>
<name>A0A2P6NTI3_9EUKA</name>
<evidence type="ECO:0000259" key="1">
    <source>
        <dbReference type="Pfam" id="PF22998"/>
    </source>
</evidence>
<accession>A0A2P6NTI3</accession>
<keyword evidence="3" id="KW-1185">Reference proteome</keyword>
<dbReference type="EMBL" id="MDYQ01000021">
    <property type="protein sequence ID" value="PRP87287.1"/>
    <property type="molecule type" value="Genomic_DNA"/>
</dbReference>
<sequence>MEKLVLVKGSEEQQEQTWKNHYVEWGKGLTLQQHIDRVLFLKTKRIRPTSIVHARRIDVVSWFLNLIPVDLVEEHDCESVASVFCPEQYRRRGYASLMLSLLYKEISPGRGASFLYSDIGTEFYWKSGEREKGGGYKAQPTDMLNLSVDTKMSAKTEVSTSDVQRKDVRAIIERDVTTLRHQLAHGGDITGDVSDKRVWFSVVPSIEAIEWLFARTLSNEERLGKKVEDIWGVQTADGESYALWFYDWPEDNLVFLRMRLSPSSDRSSVMIRFIQRAMEVAKAQGLERVHVWDPPKDAVRDAGLDITTREDHLPSLCLYVHEDMDNVVWMCNEKYAWI</sequence>
<dbReference type="STRING" id="1890364.A0A2P6NTI3"/>
<dbReference type="InterPro" id="IPR055100">
    <property type="entry name" value="GNAT_LYC1-like"/>
</dbReference>
<dbReference type="OrthoDB" id="2020070at2759"/>
<dbReference type="Proteomes" id="UP000241769">
    <property type="component" value="Unassembled WGS sequence"/>
</dbReference>
<evidence type="ECO:0000313" key="3">
    <source>
        <dbReference type="Proteomes" id="UP000241769"/>
    </source>
</evidence>
<proteinExistence type="predicted"/>
<dbReference type="PANTHER" id="PTHR34815:SF2">
    <property type="entry name" value="N-ACETYLTRANSFERASE DOMAIN-CONTAINING PROTEIN"/>
    <property type="match status" value="1"/>
</dbReference>
<gene>
    <name evidence="2" type="ORF">PROFUN_01549</name>
</gene>
<comment type="caution">
    <text evidence="2">The sequence shown here is derived from an EMBL/GenBank/DDBJ whole genome shotgun (WGS) entry which is preliminary data.</text>
</comment>
<dbReference type="PANTHER" id="PTHR34815">
    <property type="entry name" value="LYSINE ACETYLTRANSFERASE"/>
    <property type="match status" value="1"/>
</dbReference>
<dbReference type="Pfam" id="PF22998">
    <property type="entry name" value="GNAT_LYC1-like"/>
    <property type="match status" value="1"/>
</dbReference>
<dbReference type="AlphaFoldDB" id="A0A2P6NTI3"/>
<dbReference type="InterPro" id="IPR053013">
    <property type="entry name" value="LAT"/>
</dbReference>
<evidence type="ECO:0000313" key="2">
    <source>
        <dbReference type="EMBL" id="PRP87287.1"/>
    </source>
</evidence>
<protein>
    <recommendedName>
        <fullName evidence="1">LYC1 C-terminal domain-containing protein</fullName>
    </recommendedName>
</protein>
<reference evidence="2 3" key="1">
    <citation type="journal article" date="2018" name="Genome Biol. Evol.">
        <title>Multiple Roots of Fruiting Body Formation in Amoebozoa.</title>
        <authorList>
            <person name="Hillmann F."/>
            <person name="Forbes G."/>
            <person name="Novohradska S."/>
            <person name="Ferling I."/>
            <person name="Riege K."/>
            <person name="Groth M."/>
            <person name="Westermann M."/>
            <person name="Marz M."/>
            <person name="Spaller T."/>
            <person name="Winckler T."/>
            <person name="Schaap P."/>
            <person name="Glockner G."/>
        </authorList>
    </citation>
    <scope>NUCLEOTIDE SEQUENCE [LARGE SCALE GENOMIC DNA]</scope>
    <source>
        <strain evidence="2 3">Jena</strain>
    </source>
</reference>
<organism evidence="2 3">
    <name type="scientific">Planoprotostelium fungivorum</name>
    <dbReference type="NCBI Taxonomy" id="1890364"/>
    <lineage>
        <taxon>Eukaryota</taxon>
        <taxon>Amoebozoa</taxon>
        <taxon>Evosea</taxon>
        <taxon>Variosea</taxon>
        <taxon>Cavosteliida</taxon>
        <taxon>Cavosteliaceae</taxon>
        <taxon>Planoprotostelium</taxon>
    </lineage>
</organism>
<dbReference type="InParanoid" id="A0A2P6NTI3"/>